<feature type="domain" description="C2H2-type" evidence="12">
    <location>
        <begin position="37"/>
        <end position="55"/>
    </location>
</feature>
<evidence type="ECO:0000313" key="14">
    <source>
        <dbReference type="Proteomes" id="UP000579941"/>
    </source>
</evidence>
<organism evidence="13 14">
    <name type="scientific">Gymnorhina tibicen</name>
    <name type="common">Australian magpie</name>
    <name type="synonym">Cracticus tibicen</name>
    <dbReference type="NCBI Taxonomy" id="9132"/>
    <lineage>
        <taxon>Eukaryota</taxon>
        <taxon>Metazoa</taxon>
        <taxon>Chordata</taxon>
        <taxon>Craniata</taxon>
        <taxon>Vertebrata</taxon>
        <taxon>Euteleostomi</taxon>
        <taxon>Archelosauria</taxon>
        <taxon>Archosauria</taxon>
        <taxon>Dinosauria</taxon>
        <taxon>Saurischia</taxon>
        <taxon>Theropoda</taxon>
        <taxon>Coelurosauria</taxon>
        <taxon>Aves</taxon>
        <taxon>Neognathae</taxon>
        <taxon>Neoaves</taxon>
        <taxon>Telluraves</taxon>
        <taxon>Australaves</taxon>
        <taxon>Passeriformes</taxon>
        <taxon>Artamidae</taxon>
        <taxon>Gymnorhina</taxon>
    </lineage>
</organism>
<comment type="subcellular location">
    <subcellularLocation>
        <location evidence="1">Nucleus</location>
    </subcellularLocation>
</comment>
<evidence type="ECO:0000256" key="9">
    <source>
        <dbReference type="ARBA" id="ARBA00023163"/>
    </source>
</evidence>
<dbReference type="Proteomes" id="UP000579941">
    <property type="component" value="Unassembled WGS sequence"/>
</dbReference>
<dbReference type="FunFam" id="3.30.160.60:FF:000822">
    <property type="entry name" value="Zinc finger protein 234, isoform CRA_a"/>
    <property type="match status" value="1"/>
</dbReference>
<dbReference type="SUPFAM" id="SSF57667">
    <property type="entry name" value="beta-beta-alpha zinc fingers"/>
    <property type="match status" value="1"/>
</dbReference>
<dbReference type="Gene3D" id="3.30.160.60">
    <property type="entry name" value="Classic Zinc Finger"/>
    <property type="match status" value="2"/>
</dbReference>
<dbReference type="GO" id="GO:0000978">
    <property type="term" value="F:RNA polymerase II cis-regulatory region sequence-specific DNA binding"/>
    <property type="evidence" value="ECO:0007669"/>
    <property type="project" value="TreeGrafter"/>
</dbReference>
<keyword evidence="6" id="KW-0862">Zinc</keyword>
<keyword evidence="4" id="KW-0677">Repeat</keyword>
<dbReference type="Pfam" id="PF00096">
    <property type="entry name" value="zf-C2H2"/>
    <property type="match status" value="1"/>
</dbReference>
<gene>
    <name evidence="13" type="primary">Znf724</name>
    <name evidence="13" type="ORF">GYMTIB_R15864</name>
</gene>
<dbReference type="PROSITE" id="PS00028">
    <property type="entry name" value="ZINC_FINGER_C2H2_1"/>
    <property type="match status" value="1"/>
</dbReference>
<keyword evidence="10" id="KW-0539">Nucleus</keyword>
<evidence type="ECO:0000256" key="10">
    <source>
        <dbReference type="ARBA" id="ARBA00023242"/>
    </source>
</evidence>
<dbReference type="InterPro" id="IPR013087">
    <property type="entry name" value="Znf_C2H2_type"/>
</dbReference>
<dbReference type="PROSITE" id="PS50157">
    <property type="entry name" value="ZINC_FINGER_C2H2_2"/>
    <property type="match status" value="2"/>
</dbReference>
<evidence type="ECO:0000256" key="3">
    <source>
        <dbReference type="ARBA" id="ARBA00022723"/>
    </source>
</evidence>
<proteinExistence type="inferred from homology"/>
<keyword evidence="9" id="KW-0804">Transcription</keyword>
<dbReference type="PANTHER" id="PTHR23226:SF416">
    <property type="entry name" value="FI01424P"/>
    <property type="match status" value="1"/>
</dbReference>
<dbReference type="GO" id="GO:0000981">
    <property type="term" value="F:DNA-binding transcription factor activity, RNA polymerase II-specific"/>
    <property type="evidence" value="ECO:0007669"/>
    <property type="project" value="TreeGrafter"/>
</dbReference>
<feature type="non-terminal residue" evidence="13">
    <location>
        <position position="1"/>
    </location>
</feature>
<sequence>CLHTGEWPYKCQECGKSFSISSYLICHQKIHIGEQPYKCPEHGKRFQNSSDLLRH</sequence>
<evidence type="ECO:0000313" key="13">
    <source>
        <dbReference type="EMBL" id="NXM38731.1"/>
    </source>
</evidence>
<reference evidence="13 14" key="1">
    <citation type="submission" date="2019-09" db="EMBL/GenBank/DDBJ databases">
        <title>Bird 10,000 Genomes (B10K) Project - Family phase.</title>
        <authorList>
            <person name="Zhang G."/>
        </authorList>
    </citation>
    <scope>NUCLEOTIDE SEQUENCE [LARGE SCALE GENOMIC DNA]</scope>
    <source>
        <strain evidence="13">B10K-DU-002-05</strain>
        <tissue evidence="13">Muscle</tissue>
    </source>
</reference>
<evidence type="ECO:0000259" key="12">
    <source>
        <dbReference type="PROSITE" id="PS50157"/>
    </source>
</evidence>
<keyword evidence="7" id="KW-0805">Transcription regulation</keyword>
<dbReference type="FunFam" id="3.30.160.60:FF:000446">
    <property type="entry name" value="Zinc finger protein"/>
    <property type="match status" value="1"/>
</dbReference>
<evidence type="ECO:0000256" key="2">
    <source>
        <dbReference type="ARBA" id="ARBA00006991"/>
    </source>
</evidence>
<keyword evidence="5 11" id="KW-0863">Zinc-finger</keyword>
<name>A0A7L1AD47_GYMTI</name>
<evidence type="ECO:0000256" key="8">
    <source>
        <dbReference type="ARBA" id="ARBA00023125"/>
    </source>
</evidence>
<keyword evidence="3" id="KW-0479">Metal-binding</keyword>
<feature type="domain" description="C2H2-type" evidence="12">
    <location>
        <begin position="9"/>
        <end position="36"/>
    </location>
</feature>
<dbReference type="GO" id="GO:0005634">
    <property type="term" value="C:nucleus"/>
    <property type="evidence" value="ECO:0007669"/>
    <property type="project" value="UniProtKB-SubCell"/>
</dbReference>
<comment type="similarity">
    <text evidence="2">Belongs to the krueppel C2H2-type zinc-finger protein family.</text>
</comment>
<comment type="caution">
    <text evidence="13">The sequence shown here is derived from an EMBL/GenBank/DDBJ whole genome shotgun (WGS) entry which is preliminary data.</text>
</comment>
<dbReference type="InterPro" id="IPR036236">
    <property type="entry name" value="Znf_C2H2_sf"/>
</dbReference>
<evidence type="ECO:0000256" key="11">
    <source>
        <dbReference type="PROSITE-ProRule" id="PRU00042"/>
    </source>
</evidence>
<evidence type="ECO:0000256" key="6">
    <source>
        <dbReference type="ARBA" id="ARBA00022833"/>
    </source>
</evidence>
<evidence type="ECO:0000256" key="5">
    <source>
        <dbReference type="ARBA" id="ARBA00022771"/>
    </source>
</evidence>
<keyword evidence="8" id="KW-0238">DNA-binding</keyword>
<protein>
    <submittedName>
        <fullName evidence="13">ZN724 protein</fullName>
    </submittedName>
</protein>
<dbReference type="AlphaFoldDB" id="A0A7L1AD47"/>
<dbReference type="GO" id="GO:0008270">
    <property type="term" value="F:zinc ion binding"/>
    <property type="evidence" value="ECO:0007669"/>
    <property type="project" value="UniProtKB-KW"/>
</dbReference>
<accession>A0A7L1AD47</accession>
<keyword evidence="14" id="KW-1185">Reference proteome</keyword>
<dbReference type="PANTHER" id="PTHR23226">
    <property type="entry name" value="ZINC FINGER AND SCAN DOMAIN-CONTAINING"/>
    <property type="match status" value="1"/>
</dbReference>
<dbReference type="EMBL" id="VXAZ01000945">
    <property type="protein sequence ID" value="NXM38731.1"/>
    <property type="molecule type" value="Genomic_DNA"/>
</dbReference>
<feature type="non-terminal residue" evidence="13">
    <location>
        <position position="55"/>
    </location>
</feature>
<evidence type="ECO:0000256" key="1">
    <source>
        <dbReference type="ARBA" id="ARBA00004123"/>
    </source>
</evidence>
<evidence type="ECO:0000256" key="7">
    <source>
        <dbReference type="ARBA" id="ARBA00023015"/>
    </source>
</evidence>
<evidence type="ECO:0000256" key="4">
    <source>
        <dbReference type="ARBA" id="ARBA00022737"/>
    </source>
</evidence>